<evidence type="ECO:0008006" key="6">
    <source>
        <dbReference type="Google" id="ProtNLM"/>
    </source>
</evidence>
<reference evidence="2 4" key="2">
    <citation type="submission" date="2018-03" db="EMBL/GenBank/DDBJ databases">
        <title>Genomic Encyclopedia of Archaeal and Bacterial Type Strains, Phase II (KMG-II): from individual species to whole genera.</title>
        <authorList>
            <person name="Goeker M."/>
        </authorList>
    </citation>
    <scope>NUCLEOTIDE SEQUENCE [LARGE SCALE GENOMIC DNA]</scope>
    <source>
        <strain evidence="2 4">DSM 25227</strain>
    </source>
</reference>
<evidence type="ECO:0000313" key="4">
    <source>
        <dbReference type="Proteomes" id="UP000245839"/>
    </source>
</evidence>
<dbReference type="AlphaFoldDB" id="A0A2Y9B401"/>
<dbReference type="Gene3D" id="3.10.450.160">
    <property type="entry name" value="inner membrane protein cigr"/>
    <property type="match status" value="1"/>
</dbReference>
<feature type="chain" id="PRO_5036058972" description="Nickel/cobalt transporter regulator" evidence="1">
    <location>
        <begin position="19"/>
        <end position="101"/>
    </location>
</feature>
<feature type="signal peptide" evidence="1">
    <location>
        <begin position="1"/>
        <end position="18"/>
    </location>
</feature>
<keyword evidence="4" id="KW-1185">Reference proteome</keyword>
<evidence type="ECO:0000313" key="2">
    <source>
        <dbReference type="EMBL" id="PWJ12131.1"/>
    </source>
</evidence>
<sequence length="101" mass="11017">MTRFLLAMLLLLAPPALAQGNGGCPPGLAKKSPACVPPGQAKKAGYAVGDRYEGAWDTVRRDRYGLPPLAEGEAYVRVGDRILRLDREERIILDVVQLMLE</sequence>
<dbReference type="EMBL" id="QGDJ01000017">
    <property type="protein sequence ID" value="PWJ12131.1"/>
    <property type="molecule type" value="Genomic_DNA"/>
</dbReference>
<dbReference type="RefSeq" id="WP_170125523.1">
    <property type="nucleotide sequence ID" value="NZ_QGDJ01000017.1"/>
</dbReference>
<dbReference type="Proteomes" id="UP000245839">
    <property type="component" value="Unassembled WGS sequence"/>
</dbReference>
<evidence type="ECO:0000313" key="5">
    <source>
        <dbReference type="Proteomes" id="UP000251571"/>
    </source>
</evidence>
<keyword evidence="1" id="KW-0732">Signal</keyword>
<dbReference type="EMBL" id="UETC01000017">
    <property type="protein sequence ID" value="SSA51234.1"/>
    <property type="molecule type" value="Genomic_DNA"/>
</dbReference>
<protein>
    <recommendedName>
        <fullName evidence="6">Nickel/cobalt transporter regulator</fullName>
    </recommendedName>
</protein>
<dbReference type="Proteomes" id="UP000251571">
    <property type="component" value="Unassembled WGS sequence"/>
</dbReference>
<accession>A0A2Y9B401</accession>
<organism evidence="3 5">
    <name type="scientific">Jannaschia seohaensis</name>
    <dbReference type="NCBI Taxonomy" id="475081"/>
    <lineage>
        <taxon>Bacteria</taxon>
        <taxon>Pseudomonadati</taxon>
        <taxon>Pseudomonadota</taxon>
        <taxon>Alphaproteobacteria</taxon>
        <taxon>Rhodobacterales</taxon>
        <taxon>Roseobacteraceae</taxon>
        <taxon>Jannaschia</taxon>
    </lineage>
</organism>
<proteinExistence type="predicted"/>
<gene>
    <name evidence="2" type="ORF">BCF38_11766</name>
    <name evidence="3" type="ORF">SAMN05421539_11766</name>
</gene>
<evidence type="ECO:0000256" key="1">
    <source>
        <dbReference type="SAM" id="SignalP"/>
    </source>
</evidence>
<reference evidence="3 5" key="1">
    <citation type="submission" date="2016-10" db="EMBL/GenBank/DDBJ databases">
        <authorList>
            <person name="Cai Z."/>
        </authorList>
    </citation>
    <scope>NUCLEOTIDE SEQUENCE [LARGE SCALE GENOMIC DNA]</scope>
    <source>
        <strain evidence="3 5">DSM 25227</strain>
    </source>
</reference>
<evidence type="ECO:0000313" key="3">
    <source>
        <dbReference type="EMBL" id="SSA51234.1"/>
    </source>
</evidence>
<name>A0A2Y9B401_9RHOB</name>